<evidence type="ECO:0000256" key="1">
    <source>
        <dbReference type="SAM" id="Phobius"/>
    </source>
</evidence>
<dbReference type="RefSeq" id="WP_379724254.1">
    <property type="nucleotide sequence ID" value="NZ_JBHRYJ010000001.1"/>
</dbReference>
<keyword evidence="1" id="KW-1133">Transmembrane helix</keyword>
<feature type="transmembrane region" description="Helical" evidence="1">
    <location>
        <begin position="109"/>
        <end position="126"/>
    </location>
</feature>
<comment type="caution">
    <text evidence="2">The sequence shown here is derived from an EMBL/GenBank/DDBJ whole genome shotgun (WGS) entry which is preliminary data.</text>
</comment>
<reference evidence="3" key="1">
    <citation type="journal article" date="2019" name="Int. J. Syst. Evol. Microbiol.">
        <title>The Global Catalogue of Microorganisms (GCM) 10K type strain sequencing project: providing services to taxonomists for standard genome sequencing and annotation.</title>
        <authorList>
            <consortium name="The Broad Institute Genomics Platform"/>
            <consortium name="The Broad Institute Genome Sequencing Center for Infectious Disease"/>
            <person name="Wu L."/>
            <person name="Ma J."/>
        </authorList>
    </citation>
    <scope>NUCLEOTIDE SEQUENCE [LARGE SCALE GENOMIC DNA]</scope>
    <source>
        <strain evidence="3">KCTC 42182</strain>
    </source>
</reference>
<feature type="transmembrane region" description="Helical" evidence="1">
    <location>
        <begin position="6"/>
        <end position="27"/>
    </location>
</feature>
<name>A0ABV7VFX1_9PROT</name>
<evidence type="ECO:0000313" key="2">
    <source>
        <dbReference type="EMBL" id="MFC3675526.1"/>
    </source>
</evidence>
<keyword evidence="3" id="KW-1185">Reference proteome</keyword>
<dbReference type="Proteomes" id="UP001595711">
    <property type="component" value="Unassembled WGS sequence"/>
</dbReference>
<organism evidence="2 3">
    <name type="scientific">Ferrovibrio xuzhouensis</name>
    <dbReference type="NCBI Taxonomy" id="1576914"/>
    <lineage>
        <taxon>Bacteria</taxon>
        <taxon>Pseudomonadati</taxon>
        <taxon>Pseudomonadota</taxon>
        <taxon>Alphaproteobacteria</taxon>
        <taxon>Rhodospirillales</taxon>
        <taxon>Rhodospirillaceae</taxon>
        <taxon>Ferrovibrio</taxon>
    </lineage>
</organism>
<dbReference type="EMBL" id="JBHRYJ010000001">
    <property type="protein sequence ID" value="MFC3675526.1"/>
    <property type="molecule type" value="Genomic_DNA"/>
</dbReference>
<proteinExistence type="predicted"/>
<protein>
    <submittedName>
        <fullName evidence="2">Uncharacterized protein</fullName>
    </submittedName>
</protein>
<evidence type="ECO:0000313" key="3">
    <source>
        <dbReference type="Proteomes" id="UP001595711"/>
    </source>
</evidence>
<keyword evidence="1" id="KW-0472">Membrane</keyword>
<sequence>MLKGNWLRHVVIGGIAALLVVVGLSIYQAPRCFPWSDHLFPKIGSADKEYDAAAKEAAAWATAIQNDGMPQIPCPDNAKDCGQPYHDALDLKAQWAAAKAALDMACLNIYQFIIGLAGLMALLYSLELTREGANAALVAAEAAKTANEISRKAFVAGNRAWLKIEDVNLIHPMEVGPNNIAFSVRATVKNIGKTPATSAEVHFKSLVLHKEGMPFPALKKEFLEELKNNTPKLGYILFPEDRMMEVLHWNDRAFPPGQTSVNFILLVGVTYRVEGDPIAHVTYHSYSKLNVPVPYKVHEGNEISLSRMAFTDGEVD</sequence>
<gene>
    <name evidence="2" type="ORF">ACFOOQ_08230</name>
</gene>
<accession>A0ABV7VFX1</accession>
<keyword evidence="1" id="KW-0812">Transmembrane</keyword>